<reference evidence="1" key="1">
    <citation type="journal article" date="2012" name="PLoS ONE">
        <title>Gene sets for utilization of primary and secondary nutrition supplies in the distal gut of endangered iberian lynx.</title>
        <authorList>
            <person name="Alcaide M."/>
            <person name="Messina E."/>
            <person name="Richter M."/>
            <person name="Bargiela R."/>
            <person name="Peplies J."/>
            <person name="Huws S.A."/>
            <person name="Newbold C.J."/>
            <person name="Golyshin P.N."/>
            <person name="Simon M.A."/>
            <person name="Lopez G."/>
            <person name="Yakimov M.M."/>
            <person name="Ferrer M."/>
        </authorList>
    </citation>
    <scope>NUCLEOTIDE SEQUENCE</scope>
</reference>
<comment type="caution">
    <text evidence="1">The sequence shown here is derived from an EMBL/GenBank/DDBJ whole genome shotgun (WGS) entry which is preliminary data.</text>
</comment>
<name>J9FTU9_9ZZZZ</name>
<organism evidence="1">
    <name type="scientific">gut metagenome</name>
    <dbReference type="NCBI Taxonomy" id="749906"/>
    <lineage>
        <taxon>unclassified sequences</taxon>
        <taxon>metagenomes</taxon>
        <taxon>organismal metagenomes</taxon>
    </lineage>
</organism>
<dbReference type="EMBL" id="AMCI01004516">
    <property type="protein sequence ID" value="EJW97943.1"/>
    <property type="molecule type" value="Genomic_DNA"/>
</dbReference>
<dbReference type="AlphaFoldDB" id="J9FTU9"/>
<accession>J9FTU9</accession>
<proteinExistence type="predicted"/>
<gene>
    <name evidence="1" type="ORF">EVA_13951</name>
</gene>
<protein>
    <submittedName>
        <fullName evidence="1">Uncharacterized protein</fullName>
    </submittedName>
</protein>
<sequence>MYTFPLHRFIIDQGFDNQTLQFRLLTVQPVHRLSPFITLPANPTDAVQTVEQRNGKRGKDIFPPVVTKLLPKVCCPRYPQILVIAGRNTCPHRQGREQSSPSRTKGIPCRLYLEFRLLQLRMKASRLLVKYISRRRYSPRSLH</sequence>
<evidence type="ECO:0000313" key="1">
    <source>
        <dbReference type="EMBL" id="EJW97943.1"/>
    </source>
</evidence>